<reference evidence="6 7" key="1">
    <citation type="submission" date="2017-09" db="EMBL/GenBank/DDBJ databases">
        <authorList>
            <person name="Ehlers B."/>
            <person name="Leendertz F.H."/>
        </authorList>
    </citation>
    <scope>NUCLEOTIDE SEQUENCE [LARGE SCALE GENOMIC DNA]</scope>
    <source>
        <strain evidence="6 7">CGMCC 1.12662</strain>
    </source>
</reference>
<dbReference type="Pfam" id="PF01037">
    <property type="entry name" value="AsnC_trans_reg"/>
    <property type="match status" value="1"/>
</dbReference>
<dbReference type="SMART" id="SM00344">
    <property type="entry name" value="HTH_ASNC"/>
    <property type="match status" value="1"/>
</dbReference>
<dbReference type="PROSITE" id="PS00519">
    <property type="entry name" value="HTH_ASNC_1"/>
    <property type="match status" value="1"/>
</dbReference>
<dbReference type="RefSeq" id="WP_097144312.1">
    <property type="nucleotide sequence ID" value="NZ_OBEA01000001.1"/>
</dbReference>
<dbReference type="InterPro" id="IPR019888">
    <property type="entry name" value="Tscrpt_reg_AsnC-like"/>
</dbReference>
<dbReference type="EMBL" id="PGTD01000017">
    <property type="protein sequence ID" value="PJE27526.1"/>
    <property type="molecule type" value="Genomic_DNA"/>
</dbReference>
<sequence>MDSTDRKIISLLAKDARRALSDIGTRVGLSPSAVNERIRRLTASGAIRRFTVEAAPEALDLPVLVFLWIGLREDADEAAFRAFASAHPAIEECHHVTGQWSYLARVRLPDIGAIEPLLDEIKAQRFLGRSETVIALSAAKDSGMIPR</sequence>
<gene>
    <name evidence="5" type="ORF">CVM39_13130</name>
    <name evidence="6" type="ORF">SAMN06297129_0535</name>
</gene>
<dbReference type="InterPro" id="IPR000485">
    <property type="entry name" value="AsnC-type_HTH_dom"/>
</dbReference>
<evidence type="ECO:0000313" key="8">
    <source>
        <dbReference type="Proteomes" id="UP000231702"/>
    </source>
</evidence>
<dbReference type="PANTHER" id="PTHR30154:SF53">
    <property type="entry name" value="HTH-TYPE TRANSCRIPTIONAL REGULATOR LRPC"/>
    <property type="match status" value="1"/>
</dbReference>
<evidence type="ECO:0000259" key="4">
    <source>
        <dbReference type="PROSITE" id="PS50956"/>
    </source>
</evidence>
<evidence type="ECO:0000256" key="1">
    <source>
        <dbReference type="ARBA" id="ARBA00023015"/>
    </source>
</evidence>
<feature type="domain" description="HTH asnC-type" evidence="4">
    <location>
        <begin position="1"/>
        <end position="62"/>
    </location>
</feature>
<dbReference type="AlphaFoldDB" id="A0A285HWH6"/>
<evidence type="ECO:0000256" key="2">
    <source>
        <dbReference type="ARBA" id="ARBA00023125"/>
    </source>
</evidence>
<dbReference type="PANTHER" id="PTHR30154">
    <property type="entry name" value="LEUCINE-RESPONSIVE REGULATORY PROTEIN"/>
    <property type="match status" value="1"/>
</dbReference>
<accession>A0A285HWH6</accession>
<dbReference type="EMBL" id="OBEA01000001">
    <property type="protein sequence ID" value="SNY39156.1"/>
    <property type="molecule type" value="Genomic_DNA"/>
</dbReference>
<evidence type="ECO:0000313" key="5">
    <source>
        <dbReference type="EMBL" id="PJE27526.1"/>
    </source>
</evidence>
<dbReference type="GO" id="GO:0005829">
    <property type="term" value="C:cytosol"/>
    <property type="evidence" value="ECO:0007669"/>
    <property type="project" value="TreeGrafter"/>
</dbReference>
<keyword evidence="3" id="KW-0804">Transcription</keyword>
<dbReference type="InterPro" id="IPR019885">
    <property type="entry name" value="Tscrpt_reg_HTH_AsnC-type_CS"/>
</dbReference>
<dbReference type="PRINTS" id="PR00033">
    <property type="entry name" value="HTHASNC"/>
</dbReference>
<proteinExistence type="predicted"/>
<keyword evidence="1" id="KW-0805">Transcription regulation</keyword>
<evidence type="ECO:0000313" key="6">
    <source>
        <dbReference type="EMBL" id="SNY39156.1"/>
    </source>
</evidence>
<keyword evidence="2" id="KW-0238">DNA-binding</keyword>
<dbReference type="PROSITE" id="PS50956">
    <property type="entry name" value="HTH_ASNC_2"/>
    <property type="match status" value="1"/>
</dbReference>
<dbReference type="InterPro" id="IPR036388">
    <property type="entry name" value="WH-like_DNA-bd_sf"/>
</dbReference>
<dbReference type="GO" id="GO:0043565">
    <property type="term" value="F:sequence-specific DNA binding"/>
    <property type="evidence" value="ECO:0007669"/>
    <property type="project" value="InterPro"/>
</dbReference>
<dbReference type="Proteomes" id="UP000231702">
    <property type="component" value="Unassembled WGS sequence"/>
</dbReference>
<dbReference type="SUPFAM" id="SSF54909">
    <property type="entry name" value="Dimeric alpha+beta barrel"/>
    <property type="match status" value="1"/>
</dbReference>
<evidence type="ECO:0000313" key="7">
    <source>
        <dbReference type="Proteomes" id="UP000231655"/>
    </source>
</evidence>
<dbReference type="Gene3D" id="3.30.70.920">
    <property type="match status" value="1"/>
</dbReference>
<reference evidence="5 8" key="2">
    <citation type="journal article" date="2018" name="Int. J. Syst. Evol. Microbiol.">
        <title>Pseudooceanicola lipolyticus sp. nov., a marine alphaproteobacterium, reclassification of Oceanicola flagellatus as Pseudooceanicola flagellatus comb. nov. and emended description of the genus Pseudooceanicola.</title>
        <authorList>
            <person name="Huang M.-M."/>
            <person name="Guo L.-L."/>
            <person name="Wu Y.-H."/>
            <person name="Lai Q.-L."/>
            <person name="Shao Z.-Z."/>
            <person name="Wang C.-S."/>
            <person name="Wu M."/>
            <person name="Xu X.-W."/>
        </authorList>
    </citation>
    <scope>NUCLEOTIDE SEQUENCE [LARGE SCALE GENOMIC DNA]</scope>
    <source>
        <strain evidence="5 8">Ar-45</strain>
    </source>
</reference>
<dbReference type="Proteomes" id="UP000231655">
    <property type="component" value="Unassembled WGS sequence"/>
</dbReference>
<dbReference type="Pfam" id="PF13404">
    <property type="entry name" value="HTH_AsnC-type"/>
    <property type="match status" value="1"/>
</dbReference>
<dbReference type="InterPro" id="IPR011008">
    <property type="entry name" value="Dimeric_a/b-barrel"/>
</dbReference>
<dbReference type="SUPFAM" id="SSF46785">
    <property type="entry name" value="Winged helix' DNA-binding domain"/>
    <property type="match status" value="1"/>
</dbReference>
<dbReference type="GO" id="GO:0043200">
    <property type="term" value="P:response to amino acid"/>
    <property type="evidence" value="ECO:0007669"/>
    <property type="project" value="TreeGrafter"/>
</dbReference>
<protein>
    <submittedName>
        <fullName evidence="5 6">Lrp/AsnC family transcriptional regulator</fullName>
    </submittedName>
</protein>
<dbReference type="InterPro" id="IPR019887">
    <property type="entry name" value="Tscrpt_reg_AsnC/Lrp_C"/>
</dbReference>
<name>A0A285HWH6_9RHOB</name>
<evidence type="ECO:0000256" key="3">
    <source>
        <dbReference type="ARBA" id="ARBA00023163"/>
    </source>
</evidence>
<keyword evidence="8" id="KW-1185">Reference proteome</keyword>
<dbReference type="OrthoDB" id="166264at2"/>
<dbReference type="Gene3D" id="1.10.10.10">
    <property type="entry name" value="Winged helix-like DNA-binding domain superfamily/Winged helix DNA-binding domain"/>
    <property type="match status" value="1"/>
</dbReference>
<dbReference type="InterPro" id="IPR036390">
    <property type="entry name" value="WH_DNA-bd_sf"/>
</dbReference>
<organism evidence="6 7">
    <name type="scientific">Pseudooceanicola antarcticus</name>
    <dbReference type="NCBI Taxonomy" id="1247613"/>
    <lineage>
        <taxon>Bacteria</taxon>
        <taxon>Pseudomonadati</taxon>
        <taxon>Pseudomonadota</taxon>
        <taxon>Alphaproteobacteria</taxon>
        <taxon>Rhodobacterales</taxon>
        <taxon>Paracoccaceae</taxon>
        <taxon>Pseudooceanicola</taxon>
    </lineage>
</organism>